<feature type="compositionally biased region" description="Polar residues" evidence="9">
    <location>
        <begin position="214"/>
        <end position="242"/>
    </location>
</feature>
<evidence type="ECO:0000256" key="9">
    <source>
        <dbReference type="SAM" id="MobiDB-lite"/>
    </source>
</evidence>
<evidence type="ECO:0000256" key="8">
    <source>
        <dbReference type="PROSITE-ProRule" id="PRU00094"/>
    </source>
</evidence>
<dbReference type="GO" id="GO:0000978">
    <property type="term" value="F:RNA polymerase II cis-regulatory region sequence-specific DNA binding"/>
    <property type="evidence" value="ECO:0007669"/>
    <property type="project" value="TreeGrafter"/>
</dbReference>
<evidence type="ECO:0000256" key="5">
    <source>
        <dbReference type="ARBA" id="ARBA00023015"/>
    </source>
</evidence>
<evidence type="ECO:0000256" key="4">
    <source>
        <dbReference type="ARBA" id="ARBA00022833"/>
    </source>
</evidence>
<keyword evidence="4" id="KW-0862">Zinc</keyword>
<dbReference type="InterPro" id="IPR013088">
    <property type="entry name" value="Znf_NHR/GATA"/>
</dbReference>
<dbReference type="GO" id="GO:0045165">
    <property type="term" value="P:cell fate commitment"/>
    <property type="evidence" value="ECO:0007669"/>
    <property type="project" value="TreeGrafter"/>
</dbReference>
<proteinExistence type="predicted"/>
<name>A0A914DLH3_9BILA</name>
<evidence type="ECO:0000256" key="2">
    <source>
        <dbReference type="ARBA" id="ARBA00022723"/>
    </source>
</evidence>
<evidence type="ECO:0000313" key="12">
    <source>
        <dbReference type="WBParaSite" id="ACRNAN_scaffold3121.g6416.t1"/>
    </source>
</evidence>
<comment type="subcellular location">
    <subcellularLocation>
        <location evidence="1">Nucleus</location>
    </subcellularLocation>
</comment>
<dbReference type="InterPro" id="IPR000679">
    <property type="entry name" value="Znf_GATA"/>
</dbReference>
<keyword evidence="7" id="KW-0539">Nucleus</keyword>
<reference evidence="12" key="1">
    <citation type="submission" date="2022-11" db="UniProtKB">
        <authorList>
            <consortium name="WormBaseParasite"/>
        </authorList>
    </citation>
    <scope>IDENTIFICATION</scope>
</reference>
<dbReference type="GO" id="GO:0008270">
    <property type="term" value="F:zinc ion binding"/>
    <property type="evidence" value="ECO:0007669"/>
    <property type="project" value="UniProtKB-KW"/>
</dbReference>
<keyword evidence="11" id="KW-1185">Reference proteome</keyword>
<dbReference type="SUPFAM" id="SSF57716">
    <property type="entry name" value="Glucocorticoid receptor-like (DNA-binding domain)"/>
    <property type="match status" value="1"/>
</dbReference>
<keyword evidence="3 8" id="KW-0863">Zinc-finger</keyword>
<feature type="region of interest" description="Disordered" evidence="9">
    <location>
        <begin position="209"/>
        <end position="242"/>
    </location>
</feature>
<dbReference type="InterPro" id="IPR039355">
    <property type="entry name" value="Transcription_factor_GATA"/>
</dbReference>
<dbReference type="GO" id="GO:0005634">
    <property type="term" value="C:nucleus"/>
    <property type="evidence" value="ECO:0007669"/>
    <property type="project" value="UniProtKB-SubCell"/>
</dbReference>
<dbReference type="CDD" id="cd00202">
    <property type="entry name" value="ZnF_GATA"/>
    <property type="match status" value="1"/>
</dbReference>
<dbReference type="WBParaSite" id="ACRNAN_scaffold3121.g6416.t1">
    <property type="protein sequence ID" value="ACRNAN_scaffold3121.g6416.t1"/>
    <property type="gene ID" value="ACRNAN_scaffold3121.g6416"/>
</dbReference>
<dbReference type="Gene3D" id="3.30.50.10">
    <property type="entry name" value="Erythroid Transcription Factor GATA-1, subunit A"/>
    <property type="match status" value="1"/>
</dbReference>
<dbReference type="GO" id="GO:0045944">
    <property type="term" value="P:positive regulation of transcription by RNA polymerase II"/>
    <property type="evidence" value="ECO:0007669"/>
    <property type="project" value="TreeGrafter"/>
</dbReference>
<dbReference type="GO" id="GO:0000981">
    <property type="term" value="F:DNA-binding transcription factor activity, RNA polymerase II-specific"/>
    <property type="evidence" value="ECO:0007669"/>
    <property type="project" value="TreeGrafter"/>
</dbReference>
<dbReference type="PRINTS" id="PR00619">
    <property type="entry name" value="GATAZNFINGER"/>
</dbReference>
<feature type="region of interest" description="Disordered" evidence="9">
    <location>
        <begin position="103"/>
        <end position="137"/>
    </location>
</feature>
<feature type="compositionally biased region" description="Polar residues" evidence="9">
    <location>
        <begin position="108"/>
        <end position="119"/>
    </location>
</feature>
<dbReference type="Proteomes" id="UP000887540">
    <property type="component" value="Unplaced"/>
</dbReference>
<sequence>MEQEHPDKFEVSEPNQVLITQQELIQSITDTNWKMDINPIKEKPTQLCSQCGTNKTSFWRRNKEGQFECNACNLYYRKNNRYRPACLLRRGIMKRNRKVRINSKRNHNSNSNGEWSPSKISKPIMEPMKNGQSSNENSPIKMLLNNTAQPLSEISQMEVENGINHTTAATATITATYPITSIKLEAPENISEFSTPTPIATPIIISNPTIDSVRPSSQQSANNKSNRSTPFSEASPSSTANDTFNHHYARKWGVDMKDKILKGLENGIFNRMPYTIGTDLDTFSKVFNVTTGEAVAIQCNLCMIILSPNALGQLR</sequence>
<dbReference type="PANTHER" id="PTHR10071:SF281">
    <property type="entry name" value="BOX A-BINDING FACTOR-RELATED"/>
    <property type="match status" value="1"/>
</dbReference>
<protein>
    <submittedName>
        <fullName evidence="12">GATA-type domain-containing protein</fullName>
    </submittedName>
</protein>
<evidence type="ECO:0000256" key="1">
    <source>
        <dbReference type="ARBA" id="ARBA00004123"/>
    </source>
</evidence>
<organism evidence="11 12">
    <name type="scientific">Acrobeloides nanus</name>
    <dbReference type="NCBI Taxonomy" id="290746"/>
    <lineage>
        <taxon>Eukaryota</taxon>
        <taxon>Metazoa</taxon>
        <taxon>Ecdysozoa</taxon>
        <taxon>Nematoda</taxon>
        <taxon>Chromadorea</taxon>
        <taxon>Rhabditida</taxon>
        <taxon>Tylenchina</taxon>
        <taxon>Cephalobomorpha</taxon>
        <taxon>Cephaloboidea</taxon>
        <taxon>Cephalobidae</taxon>
        <taxon>Acrobeloides</taxon>
    </lineage>
</organism>
<dbReference type="PANTHER" id="PTHR10071">
    <property type="entry name" value="TRANSCRIPTION FACTOR GATA FAMILY MEMBER"/>
    <property type="match status" value="1"/>
</dbReference>
<evidence type="ECO:0000256" key="6">
    <source>
        <dbReference type="ARBA" id="ARBA00023163"/>
    </source>
</evidence>
<dbReference type="Pfam" id="PF00320">
    <property type="entry name" value="GATA"/>
    <property type="match status" value="1"/>
</dbReference>
<dbReference type="PROSITE" id="PS00344">
    <property type="entry name" value="GATA_ZN_FINGER_1"/>
    <property type="match status" value="1"/>
</dbReference>
<evidence type="ECO:0000256" key="3">
    <source>
        <dbReference type="ARBA" id="ARBA00022771"/>
    </source>
</evidence>
<dbReference type="AlphaFoldDB" id="A0A914DLH3"/>
<dbReference type="PROSITE" id="PS50114">
    <property type="entry name" value="GATA_ZN_FINGER_2"/>
    <property type="match status" value="1"/>
</dbReference>
<keyword evidence="6" id="KW-0804">Transcription</keyword>
<evidence type="ECO:0000313" key="11">
    <source>
        <dbReference type="Proteomes" id="UP000887540"/>
    </source>
</evidence>
<keyword evidence="2" id="KW-0479">Metal-binding</keyword>
<evidence type="ECO:0000256" key="7">
    <source>
        <dbReference type="ARBA" id="ARBA00023242"/>
    </source>
</evidence>
<accession>A0A914DLH3</accession>
<dbReference type="SMART" id="SM00401">
    <property type="entry name" value="ZnF_GATA"/>
    <property type="match status" value="1"/>
</dbReference>
<keyword evidence="5" id="KW-0805">Transcription regulation</keyword>
<feature type="domain" description="GATA-type" evidence="10">
    <location>
        <begin position="42"/>
        <end position="95"/>
    </location>
</feature>
<dbReference type="GO" id="GO:0000122">
    <property type="term" value="P:negative regulation of transcription by RNA polymerase II"/>
    <property type="evidence" value="ECO:0007669"/>
    <property type="project" value="TreeGrafter"/>
</dbReference>
<evidence type="ECO:0000259" key="10">
    <source>
        <dbReference type="PROSITE" id="PS50114"/>
    </source>
</evidence>